<gene>
    <name evidence="3" type="ORF">OIDMADRAFT_16732</name>
</gene>
<reference evidence="3 4" key="1">
    <citation type="submission" date="2014-04" db="EMBL/GenBank/DDBJ databases">
        <authorList>
            <consortium name="DOE Joint Genome Institute"/>
            <person name="Kuo A."/>
            <person name="Martino E."/>
            <person name="Perotto S."/>
            <person name="Kohler A."/>
            <person name="Nagy L.G."/>
            <person name="Floudas D."/>
            <person name="Copeland A."/>
            <person name="Barry K.W."/>
            <person name="Cichocki N."/>
            <person name="Veneault-Fourrey C."/>
            <person name="LaButti K."/>
            <person name="Lindquist E.A."/>
            <person name="Lipzen A."/>
            <person name="Lundell T."/>
            <person name="Morin E."/>
            <person name="Murat C."/>
            <person name="Sun H."/>
            <person name="Tunlid A."/>
            <person name="Henrissat B."/>
            <person name="Grigoriev I.V."/>
            <person name="Hibbett D.S."/>
            <person name="Martin F."/>
            <person name="Nordberg H.P."/>
            <person name="Cantor M.N."/>
            <person name="Hua S.X."/>
        </authorList>
    </citation>
    <scope>NUCLEOTIDE SEQUENCE [LARGE SCALE GENOMIC DNA]</scope>
    <source>
        <strain evidence="3 4">Zn</strain>
    </source>
</reference>
<dbReference type="STRING" id="913774.A0A0C3HKD9"/>
<protein>
    <recommendedName>
        <fullName evidence="2">SigF-like NTF2-like domain-containing protein</fullName>
    </recommendedName>
</protein>
<evidence type="ECO:0000313" key="4">
    <source>
        <dbReference type="Proteomes" id="UP000054321"/>
    </source>
</evidence>
<keyword evidence="1" id="KW-0812">Transmembrane</keyword>
<name>A0A0C3HKD9_OIDMZ</name>
<dbReference type="PANTHER" id="PTHR35393">
    <property type="entry name" value="CHROMOSOME 1, WHOLE GENOME SHOTGUN SEQUENCE"/>
    <property type="match status" value="1"/>
</dbReference>
<dbReference type="Proteomes" id="UP000054321">
    <property type="component" value="Unassembled WGS sequence"/>
</dbReference>
<keyword evidence="1" id="KW-0472">Membrane</keyword>
<dbReference type="OrthoDB" id="2344312at2759"/>
<proteinExistence type="predicted"/>
<accession>A0A0C3HKD9</accession>
<evidence type="ECO:0000256" key="1">
    <source>
        <dbReference type="SAM" id="Phobius"/>
    </source>
</evidence>
<dbReference type="Pfam" id="PF24840">
    <property type="entry name" value="NTF2_SigF"/>
    <property type="match status" value="1"/>
</dbReference>
<dbReference type="PANTHER" id="PTHR35393:SF1">
    <property type="entry name" value="SNOAL-LIKE DOMAIN-CONTAINING PROTEIN"/>
    <property type="match status" value="1"/>
</dbReference>
<feature type="transmembrane region" description="Helical" evidence="1">
    <location>
        <begin position="158"/>
        <end position="180"/>
    </location>
</feature>
<keyword evidence="4" id="KW-1185">Reference proteome</keyword>
<dbReference type="InParanoid" id="A0A0C3HKD9"/>
<keyword evidence="1" id="KW-1133">Transmembrane helix</keyword>
<evidence type="ECO:0000259" key="2">
    <source>
        <dbReference type="Pfam" id="PF24840"/>
    </source>
</evidence>
<organism evidence="3 4">
    <name type="scientific">Oidiodendron maius (strain Zn)</name>
    <dbReference type="NCBI Taxonomy" id="913774"/>
    <lineage>
        <taxon>Eukaryota</taxon>
        <taxon>Fungi</taxon>
        <taxon>Dikarya</taxon>
        <taxon>Ascomycota</taxon>
        <taxon>Pezizomycotina</taxon>
        <taxon>Leotiomycetes</taxon>
        <taxon>Leotiomycetes incertae sedis</taxon>
        <taxon>Myxotrichaceae</taxon>
        <taxon>Oidiodendron</taxon>
    </lineage>
</organism>
<dbReference type="HOGENOM" id="CLU_079426_0_0_1"/>
<reference evidence="4" key="2">
    <citation type="submission" date="2015-01" db="EMBL/GenBank/DDBJ databases">
        <title>Evolutionary Origins and Diversification of the Mycorrhizal Mutualists.</title>
        <authorList>
            <consortium name="DOE Joint Genome Institute"/>
            <consortium name="Mycorrhizal Genomics Consortium"/>
            <person name="Kohler A."/>
            <person name="Kuo A."/>
            <person name="Nagy L.G."/>
            <person name="Floudas D."/>
            <person name="Copeland A."/>
            <person name="Barry K.W."/>
            <person name="Cichocki N."/>
            <person name="Veneault-Fourrey C."/>
            <person name="LaButti K."/>
            <person name="Lindquist E.A."/>
            <person name="Lipzen A."/>
            <person name="Lundell T."/>
            <person name="Morin E."/>
            <person name="Murat C."/>
            <person name="Riley R."/>
            <person name="Ohm R."/>
            <person name="Sun H."/>
            <person name="Tunlid A."/>
            <person name="Henrissat B."/>
            <person name="Grigoriev I.V."/>
            <person name="Hibbett D.S."/>
            <person name="Martin F."/>
        </authorList>
    </citation>
    <scope>NUCLEOTIDE SEQUENCE [LARGE SCALE GENOMIC DNA]</scope>
    <source>
        <strain evidence="4">Zn</strain>
    </source>
</reference>
<sequence>MDHPKKQISHVIHLLTEGSPAHQKRALDTYFLPDASFLHPLCRVPSFSRYSVPLLGDIDSRWVIWMIYRWYKILSPRILLDVECSEYNQSLHILFVEIRQIFSIFFVPFYKSDVHLTTKLYLSQDPTNGKFYIKSQEDLYQSNEVVKFFWPGGATVVWLWQMFATLVCILGALLFAPITWMEQRQSLKTNGVKGS</sequence>
<evidence type="ECO:0000313" key="3">
    <source>
        <dbReference type="EMBL" id="KIN08676.1"/>
    </source>
</evidence>
<dbReference type="AlphaFoldDB" id="A0A0C3HKD9"/>
<feature type="domain" description="SigF-like NTF2-like" evidence="2">
    <location>
        <begin position="1"/>
        <end position="175"/>
    </location>
</feature>
<dbReference type="EMBL" id="KN832870">
    <property type="protein sequence ID" value="KIN08676.1"/>
    <property type="molecule type" value="Genomic_DNA"/>
</dbReference>
<dbReference type="InterPro" id="IPR057514">
    <property type="entry name" value="NTF2_SigF"/>
</dbReference>